<dbReference type="KEGG" id="dmm:dnm_023850"/>
<organism evidence="1 2">
    <name type="scientific">Desulfonema magnum</name>
    <dbReference type="NCBI Taxonomy" id="45655"/>
    <lineage>
        <taxon>Bacteria</taxon>
        <taxon>Pseudomonadati</taxon>
        <taxon>Thermodesulfobacteriota</taxon>
        <taxon>Desulfobacteria</taxon>
        <taxon>Desulfobacterales</taxon>
        <taxon>Desulfococcaceae</taxon>
        <taxon>Desulfonema</taxon>
    </lineage>
</organism>
<protein>
    <submittedName>
        <fullName evidence="1">Uncharacterized protein</fullName>
    </submittedName>
</protein>
<evidence type="ECO:0000313" key="2">
    <source>
        <dbReference type="Proteomes" id="UP000663722"/>
    </source>
</evidence>
<accession>A0A975BIW1</accession>
<dbReference type="EMBL" id="CP061800">
    <property type="protein sequence ID" value="QTA86362.1"/>
    <property type="molecule type" value="Genomic_DNA"/>
</dbReference>
<sequence length="137" mass="16206">MTSWLVSIIDNLKYPGNEHDIPCEEGNDWFFWRKTDNLFYRNAKERDLVILITRPDIDDEEPQWVYRHYTIKEVIEDEDAKCKTYNYDEASHNEALSWQAFLKIAEQAGLPNFGSGLGTCRKLSPKQSKLLFELWNE</sequence>
<proteinExistence type="predicted"/>
<gene>
    <name evidence="1" type="ORF">dnm_023850</name>
</gene>
<dbReference type="Proteomes" id="UP000663722">
    <property type="component" value="Chromosome"/>
</dbReference>
<keyword evidence="2" id="KW-1185">Reference proteome</keyword>
<dbReference type="AlphaFoldDB" id="A0A975BIW1"/>
<name>A0A975BIW1_9BACT</name>
<reference evidence="1" key="1">
    <citation type="journal article" date="2021" name="Microb. Physiol.">
        <title>Proteogenomic Insights into the Physiology of Marine, Sulfate-Reducing, Filamentous Desulfonema limicola and Desulfonema magnum.</title>
        <authorList>
            <person name="Schnaars V."/>
            <person name="Wohlbrand L."/>
            <person name="Scheve S."/>
            <person name="Hinrichs C."/>
            <person name="Reinhardt R."/>
            <person name="Rabus R."/>
        </authorList>
    </citation>
    <scope>NUCLEOTIDE SEQUENCE</scope>
    <source>
        <strain evidence="1">4be13</strain>
    </source>
</reference>
<evidence type="ECO:0000313" key="1">
    <source>
        <dbReference type="EMBL" id="QTA86362.1"/>
    </source>
</evidence>